<dbReference type="GO" id="GO:0016787">
    <property type="term" value="F:hydrolase activity"/>
    <property type="evidence" value="ECO:0007669"/>
    <property type="project" value="UniProtKB-KW"/>
</dbReference>
<dbReference type="SUPFAM" id="SSF53474">
    <property type="entry name" value="alpha/beta-Hydrolases"/>
    <property type="match status" value="1"/>
</dbReference>
<dbReference type="InterPro" id="IPR002168">
    <property type="entry name" value="Lipase_GDXG_HIS_AS"/>
</dbReference>
<gene>
    <name evidence="4" type="ORF">U0035_07120</name>
</gene>
<evidence type="ECO:0000313" key="5">
    <source>
        <dbReference type="Proteomes" id="UP001325680"/>
    </source>
</evidence>
<dbReference type="EMBL" id="CP139960">
    <property type="protein sequence ID" value="WQD39920.1"/>
    <property type="molecule type" value="Genomic_DNA"/>
</dbReference>
<keyword evidence="2 4" id="KW-0378">Hydrolase</keyword>
<dbReference type="PANTHER" id="PTHR48081">
    <property type="entry name" value="AB HYDROLASE SUPERFAMILY PROTEIN C4A8.06C"/>
    <property type="match status" value="1"/>
</dbReference>
<dbReference type="InterPro" id="IPR050300">
    <property type="entry name" value="GDXG_lipolytic_enzyme"/>
</dbReference>
<name>A0ABZ0W9F7_9BACT</name>
<feature type="domain" description="Alpha/beta hydrolase fold-3" evidence="3">
    <location>
        <begin position="50"/>
        <end position="249"/>
    </location>
</feature>
<evidence type="ECO:0000259" key="3">
    <source>
        <dbReference type="Pfam" id="PF07859"/>
    </source>
</evidence>
<reference evidence="4 5" key="1">
    <citation type="submission" date="2023-12" db="EMBL/GenBank/DDBJ databases">
        <title>Genome sequencing and assembly of bacterial species from a model synthetic community.</title>
        <authorList>
            <person name="Hogle S.L."/>
        </authorList>
    </citation>
    <scope>NUCLEOTIDE SEQUENCE [LARGE SCALE GENOMIC DNA]</scope>
    <source>
        <strain evidence="4 5">HAMBI_3031</strain>
    </source>
</reference>
<dbReference type="PROSITE" id="PS01173">
    <property type="entry name" value="LIPASE_GDXG_HIS"/>
    <property type="match status" value="1"/>
</dbReference>
<dbReference type="InterPro" id="IPR029058">
    <property type="entry name" value="AB_hydrolase_fold"/>
</dbReference>
<accession>A0ABZ0W9F7</accession>
<keyword evidence="5" id="KW-1185">Reference proteome</keyword>
<dbReference type="Gene3D" id="3.40.50.1820">
    <property type="entry name" value="alpha/beta hydrolase"/>
    <property type="match status" value="1"/>
</dbReference>
<dbReference type="Proteomes" id="UP001325680">
    <property type="component" value="Chromosome"/>
</dbReference>
<dbReference type="RefSeq" id="WP_114789318.1">
    <property type="nucleotide sequence ID" value="NZ_CP139960.1"/>
</dbReference>
<comment type="similarity">
    <text evidence="1">Belongs to the 'GDXG' lipolytic enzyme family.</text>
</comment>
<organism evidence="4 5">
    <name type="scientific">Niabella yanshanensis</name>
    <dbReference type="NCBI Taxonomy" id="577386"/>
    <lineage>
        <taxon>Bacteria</taxon>
        <taxon>Pseudomonadati</taxon>
        <taxon>Bacteroidota</taxon>
        <taxon>Chitinophagia</taxon>
        <taxon>Chitinophagales</taxon>
        <taxon>Chitinophagaceae</taxon>
        <taxon>Niabella</taxon>
    </lineage>
</organism>
<evidence type="ECO:0000256" key="2">
    <source>
        <dbReference type="ARBA" id="ARBA00022801"/>
    </source>
</evidence>
<proteinExistence type="inferred from homology"/>
<evidence type="ECO:0000256" key="1">
    <source>
        <dbReference type="ARBA" id="ARBA00010515"/>
    </source>
</evidence>
<dbReference type="InterPro" id="IPR013094">
    <property type="entry name" value="AB_hydrolase_3"/>
</dbReference>
<dbReference type="PANTHER" id="PTHR48081:SF8">
    <property type="entry name" value="ALPHA_BETA HYDROLASE FOLD-3 DOMAIN-CONTAINING PROTEIN-RELATED"/>
    <property type="match status" value="1"/>
</dbReference>
<evidence type="ECO:0000313" key="4">
    <source>
        <dbReference type="EMBL" id="WQD39920.1"/>
    </source>
</evidence>
<dbReference type="Pfam" id="PF07859">
    <property type="entry name" value="Abhydrolase_3"/>
    <property type="match status" value="1"/>
</dbReference>
<sequence>MEAVIEGRISFEQIGNNYPKAPNVDFDDIMINDVSCRWVKPDDAIENEVLVYIHGGAFIYGSLQSHTAMVTHIAGALKRRILMIEYRLAPEHPYPAGLNDCVGVITKFFAANSGIEFGIMGDSAGGGLTIATQIQLRDQGGPMPRYSIVVSPWVDLTCVNESYNINKSEDSILTREFLQWAAGLYAGNSNILVGLLSPVKANLTNLPSTLIVYGTAEILADDSIHLHRQLVEAGVDAELTSFDDEQHVWPFTDIHSTASQKVLEQFATFANKHNGSTVNS</sequence>
<protein>
    <submittedName>
        <fullName evidence="4">Alpha/beta hydrolase</fullName>
    </submittedName>
</protein>